<dbReference type="SUPFAM" id="SSF51182">
    <property type="entry name" value="RmlC-like cupins"/>
    <property type="match status" value="1"/>
</dbReference>
<evidence type="ECO:0000313" key="2">
    <source>
        <dbReference type="Proteomes" id="UP000054481"/>
    </source>
</evidence>
<dbReference type="OrthoDB" id="5270965at2759"/>
<proteinExistence type="predicted"/>
<dbReference type="PANTHER" id="PTHR40434">
    <property type="entry name" value="CUPIN_2 DOMAIN-CONTAINING PROTEIN"/>
    <property type="match status" value="1"/>
</dbReference>
<protein>
    <recommendedName>
        <fullName evidence="3">Cupin 2 conserved barrel domain-containing protein</fullName>
    </recommendedName>
</protein>
<accession>A0A0F8A160</accession>
<dbReference type="InterPro" id="IPR014710">
    <property type="entry name" value="RmlC-like_jellyroll"/>
</dbReference>
<sequence length="90" mass="10133">MARQDEAMVRSWGFDRVLTWSDSPNAYYPPHSHAGATTHYILAGGLTLWYPEEADRQKVTFGVGDRVDVNARRVHEVWIGPEGCTMVIGE</sequence>
<name>A0A0F8A160_9HYPO</name>
<evidence type="ECO:0000313" key="1">
    <source>
        <dbReference type="EMBL" id="KJZ75917.1"/>
    </source>
</evidence>
<dbReference type="PANTHER" id="PTHR40434:SF1">
    <property type="entry name" value="CUPIN TYPE-1 DOMAIN-CONTAINING PROTEIN"/>
    <property type="match status" value="1"/>
</dbReference>
<evidence type="ECO:0008006" key="3">
    <source>
        <dbReference type="Google" id="ProtNLM"/>
    </source>
</evidence>
<dbReference type="EMBL" id="KQ030514">
    <property type="protein sequence ID" value="KJZ75917.1"/>
    <property type="molecule type" value="Genomic_DNA"/>
</dbReference>
<dbReference type="InterPro" id="IPR011051">
    <property type="entry name" value="RmlC_Cupin_sf"/>
</dbReference>
<dbReference type="Proteomes" id="UP000054481">
    <property type="component" value="Unassembled WGS sequence"/>
</dbReference>
<dbReference type="Gene3D" id="2.60.120.10">
    <property type="entry name" value="Jelly Rolls"/>
    <property type="match status" value="1"/>
</dbReference>
<organism evidence="1 2">
    <name type="scientific">Hirsutella minnesotensis 3608</name>
    <dbReference type="NCBI Taxonomy" id="1043627"/>
    <lineage>
        <taxon>Eukaryota</taxon>
        <taxon>Fungi</taxon>
        <taxon>Dikarya</taxon>
        <taxon>Ascomycota</taxon>
        <taxon>Pezizomycotina</taxon>
        <taxon>Sordariomycetes</taxon>
        <taxon>Hypocreomycetidae</taxon>
        <taxon>Hypocreales</taxon>
        <taxon>Ophiocordycipitaceae</taxon>
        <taxon>Hirsutella</taxon>
    </lineage>
</organism>
<reference evidence="1 2" key="1">
    <citation type="journal article" date="2014" name="Genome Biol. Evol.">
        <title>Comparative genomics and transcriptomics analyses reveal divergent lifestyle features of nematode endoparasitic fungus Hirsutella minnesotensis.</title>
        <authorList>
            <person name="Lai Y."/>
            <person name="Liu K."/>
            <person name="Zhang X."/>
            <person name="Zhang X."/>
            <person name="Li K."/>
            <person name="Wang N."/>
            <person name="Shu C."/>
            <person name="Wu Y."/>
            <person name="Wang C."/>
            <person name="Bushley K.E."/>
            <person name="Xiang M."/>
            <person name="Liu X."/>
        </authorList>
    </citation>
    <scope>NUCLEOTIDE SEQUENCE [LARGE SCALE GENOMIC DNA]</scope>
    <source>
        <strain evidence="1 2">3608</strain>
    </source>
</reference>
<keyword evidence="2" id="KW-1185">Reference proteome</keyword>
<dbReference type="AlphaFoldDB" id="A0A0F8A160"/>
<gene>
    <name evidence="1" type="ORF">HIM_04741</name>
</gene>